<dbReference type="InterPro" id="IPR036249">
    <property type="entry name" value="Thioredoxin-like_sf"/>
</dbReference>
<evidence type="ECO:0000259" key="2">
    <source>
        <dbReference type="PROSITE" id="PS50405"/>
    </source>
</evidence>
<dbReference type="PANTHER" id="PTHR44051">
    <property type="entry name" value="GLUTATHIONE S-TRANSFERASE-RELATED"/>
    <property type="match status" value="1"/>
</dbReference>
<gene>
    <name evidence="3" type="ORF">BKE38_25450</name>
</gene>
<dbReference type="Gene3D" id="1.20.1050.10">
    <property type="match status" value="1"/>
</dbReference>
<dbReference type="Pfam" id="PF13409">
    <property type="entry name" value="GST_N_2"/>
    <property type="match status" value="1"/>
</dbReference>
<keyword evidence="4" id="KW-1185">Reference proteome</keyword>
<dbReference type="SUPFAM" id="SSF52833">
    <property type="entry name" value="Thioredoxin-like"/>
    <property type="match status" value="1"/>
</dbReference>
<keyword evidence="3" id="KW-0808">Transferase</keyword>
<dbReference type="InterPro" id="IPR004045">
    <property type="entry name" value="Glutathione_S-Trfase_N"/>
</dbReference>
<evidence type="ECO:0000313" key="3">
    <source>
        <dbReference type="EMBL" id="ONG46369.1"/>
    </source>
</evidence>
<sequence length="208" mass="22875">MTATLRLLGKASSINVRKVLWTCAELGRDVAREDWGSGFRPLDTAEFEAINPHRLVPVIQLPDGSYLRESNTICRYLAAGSALLPGDPLARARVEQWMDWQATELNAAWRLPFMALVRRDPAFVDAPGLNDGIAGWHAQMALLDRQLAQTGAYVAGPDFSLADIVLGLSANRWRMTPMPHPDLPALAAWEARLVQRPGHRAHAANGIP</sequence>
<dbReference type="PROSITE" id="PS50405">
    <property type="entry name" value="GST_CTER"/>
    <property type="match status" value="1"/>
</dbReference>
<feature type="domain" description="GST N-terminal" evidence="1">
    <location>
        <begin position="3"/>
        <end position="85"/>
    </location>
</feature>
<dbReference type="SUPFAM" id="SSF47616">
    <property type="entry name" value="GST C-terminal domain-like"/>
    <property type="match status" value="1"/>
</dbReference>
<dbReference type="InterPro" id="IPR040079">
    <property type="entry name" value="Glutathione_S-Trfase"/>
</dbReference>
<reference evidence="3 4" key="1">
    <citation type="submission" date="2016-10" db="EMBL/GenBank/DDBJ databases">
        <title>Draft Genome sequence of Roseomonas sp. strain M3.</title>
        <authorList>
            <person name="Subhash Y."/>
            <person name="Lee S."/>
        </authorList>
    </citation>
    <scope>NUCLEOTIDE SEQUENCE [LARGE SCALE GENOMIC DNA]</scope>
    <source>
        <strain evidence="3 4">M3</strain>
    </source>
</reference>
<evidence type="ECO:0000313" key="4">
    <source>
        <dbReference type="Proteomes" id="UP000188879"/>
    </source>
</evidence>
<dbReference type="PANTHER" id="PTHR44051:SF19">
    <property type="entry name" value="DISULFIDE-BOND OXIDOREDUCTASE YFCG"/>
    <property type="match status" value="1"/>
</dbReference>
<dbReference type="SFLD" id="SFLDG01150">
    <property type="entry name" value="Main.1:_Beta-like"/>
    <property type="match status" value="1"/>
</dbReference>
<dbReference type="SFLD" id="SFLDS00019">
    <property type="entry name" value="Glutathione_Transferase_(cytos"/>
    <property type="match status" value="1"/>
</dbReference>
<dbReference type="GO" id="GO:0016740">
    <property type="term" value="F:transferase activity"/>
    <property type="evidence" value="ECO:0007669"/>
    <property type="project" value="UniProtKB-KW"/>
</dbReference>
<dbReference type="Pfam" id="PF13410">
    <property type="entry name" value="GST_C_2"/>
    <property type="match status" value="1"/>
</dbReference>
<dbReference type="InterPro" id="IPR010987">
    <property type="entry name" value="Glutathione-S-Trfase_C-like"/>
</dbReference>
<feature type="domain" description="GST C-terminal" evidence="2">
    <location>
        <begin position="87"/>
        <end position="208"/>
    </location>
</feature>
<dbReference type="EMBL" id="MLCO01000319">
    <property type="protein sequence ID" value="ONG46369.1"/>
    <property type="molecule type" value="Genomic_DNA"/>
</dbReference>
<comment type="caution">
    <text evidence="3">The sequence shown here is derived from an EMBL/GenBank/DDBJ whole genome shotgun (WGS) entry which is preliminary data.</text>
</comment>
<dbReference type="OrthoDB" id="9810080at2"/>
<dbReference type="AlphaFoldDB" id="A0A1V2GVR8"/>
<dbReference type="Gene3D" id="3.40.30.10">
    <property type="entry name" value="Glutaredoxin"/>
    <property type="match status" value="1"/>
</dbReference>
<dbReference type="InterPro" id="IPR036282">
    <property type="entry name" value="Glutathione-S-Trfase_C_sf"/>
</dbReference>
<dbReference type="RefSeq" id="WP_076960081.1">
    <property type="nucleotide sequence ID" value="NZ_MLCO01000319.1"/>
</dbReference>
<protein>
    <submittedName>
        <fullName evidence="3">Glutathione S-transferase</fullName>
    </submittedName>
</protein>
<name>A0A1V2GVR8_9PROT</name>
<accession>A0A1V2GVR8</accession>
<organism evidence="3 4">
    <name type="scientific">Teichococcus deserti</name>
    <dbReference type="NCBI Taxonomy" id="1817963"/>
    <lineage>
        <taxon>Bacteria</taxon>
        <taxon>Pseudomonadati</taxon>
        <taxon>Pseudomonadota</taxon>
        <taxon>Alphaproteobacteria</taxon>
        <taxon>Acetobacterales</taxon>
        <taxon>Roseomonadaceae</taxon>
        <taxon>Roseomonas</taxon>
    </lineage>
</organism>
<dbReference type="SFLD" id="SFLDG00358">
    <property type="entry name" value="Main_(cytGST)"/>
    <property type="match status" value="1"/>
</dbReference>
<dbReference type="Proteomes" id="UP000188879">
    <property type="component" value="Unassembled WGS sequence"/>
</dbReference>
<proteinExistence type="predicted"/>
<evidence type="ECO:0000259" key="1">
    <source>
        <dbReference type="PROSITE" id="PS50404"/>
    </source>
</evidence>
<dbReference type="PROSITE" id="PS50404">
    <property type="entry name" value="GST_NTER"/>
    <property type="match status" value="1"/>
</dbReference>